<protein>
    <submittedName>
        <fullName evidence="1">Uncharacterized protein</fullName>
    </submittedName>
</protein>
<sequence length="84" mass="9717">MSKRPSSQPVDPHEQSDMREFVTPHIASLMRATLAMGLPVHLEEPTFPMVMRNVRYGPLRTPRMLPPAGAVMMMRFWGWIVQKR</sequence>
<dbReference type="Proteomes" id="UP000328092">
    <property type="component" value="Unassembled WGS sequence"/>
</dbReference>
<dbReference type="EMBL" id="CAADFC020000032">
    <property type="protein sequence ID" value="VIO78819.1"/>
    <property type="molecule type" value="Genomic_DNA"/>
</dbReference>
<dbReference type="AlphaFoldDB" id="A0A508TWM6"/>
<gene>
    <name evidence="1" type="ORF">CI1B_74940</name>
</gene>
<comment type="caution">
    <text evidence="1">The sequence shown here is derived from an EMBL/GenBank/DDBJ whole genome shotgun (WGS) entry which is preliminary data.</text>
</comment>
<keyword evidence="2" id="KW-1185">Reference proteome</keyword>
<reference evidence="1" key="1">
    <citation type="submission" date="2019-02" db="EMBL/GenBank/DDBJ databases">
        <authorList>
            <person name="Pothier F.J."/>
        </authorList>
    </citation>
    <scope>NUCLEOTIDE SEQUENCE</scope>
    <source>
        <strain evidence="1">CI-1B</strain>
    </source>
</reference>
<evidence type="ECO:0000313" key="1">
    <source>
        <dbReference type="EMBL" id="VIO78819.1"/>
    </source>
</evidence>
<proteinExistence type="predicted"/>
<name>A0A508TWM6_9BRAD</name>
<accession>A0A508TWM6</accession>
<organism evidence="1 2">
    <name type="scientific">Bradyrhizobium ivorense</name>
    <dbReference type="NCBI Taxonomy" id="2511166"/>
    <lineage>
        <taxon>Bacteria</taxon>
        <taxon>Pseudomonadati</taxon>
        <taxon>Pseudomonadota</taxon>
        <taxon>Alphaproteobacteria</taxon>
        <taxon>Hyphomicrobiales</taxon>
        <taxon>Nitrobacteraceae</taxon>
        <taxon>Bradyrhizobium</taxon>
    </lineage>
</organism>
<evidence type="ECO:0000313" key="2">
    <source>
        <dbReference type="Proteomes" id="UP000328092"/>
    </source>
</evidence>